<keyword evidence="6 11" id="KW-0010">Activator</keyword>
<comment type="function">
    <text evidence="9 11">Component of the Mediator complex, a coactivator involved in the regulated transcription of nearly all RNA polymerase II-dependent genes. Mediator functions as a bridge to convey information from gene-specific regulatory proteins to the basal RNA polymerase II transcription machinery. Mediator is recruited to promoters by direct interactions with regulatory proteins and serves as a scaffold for the assembly of a functional preinitiation complex with RNA polymerase II and the general transcription factors.</text>
</comment>
<dbReference type="GO" id="GO:0016592">
    <property type="term" value="C:mediator complex"/>
    <property type="evidence" value="ECO:0007669"/>
    <property type="project" value="UniProtKB-UniRule"/>
</dbReference>
<evidence type="ECO:0000256" key="9">
    <source>
        <dbReference type="ARBA" id="ARBA00025687"/>
    </source>
</evidence>
<protein>
    <recommendedName>
        <fullName evidence="4 11">Mediator of RNA polymerase II transcription subunit 14</fullName>
    </recommendedName>
    <alternativeName>
        <fullName evidence="10 11">Mediator complex subunit 14</fullName>
    </alternativeName>
</protein>
<keyword evidence="5 11" id="KW-0805">Transcription regulation</keyword>
<evidence type="ECO:0000256" key="7">
    <source>
        <dbReference type="ARBA" id="ARBA00023163"/>
    </source>
</evidence>
<dbReference type="PANTHER" id="PTHR12809">
    <property type="entry name" value="MEDIATOR COMPLEX SUBUNIT"/>
    <property type="match status" value="1"/>
</dbReference>
<evidence type="ECO:0000259" key="13">
    <source>
        <dbReference type="Pfam" id="PF08638"/>
    </source>
</evidence>
<comment type="similarity">
    <text evidence="2 11">Belongs to the Mediator complex subunit 14 family.</text>
</comment>
<feature type="compositionally biased region" description="Polar residues" evidence="12">
    <location>
        <begin position="21"/>
        <end position="36"/>
    </location>
</feature>
<reference evidence="15" key="1">
    <citation type="journal article" date="2017" name="Genome Biol.">
        <title>Comparative genomics reveals high biological diversity and specific adaptations in the industrially and medically important fungal genus Aspergillus.</title>
        <authorList>
            <person name="de Vries R.P."/>
            <person name="Riley R."/>
            <person name="Wiebenga A."/>
            <person name="Aguilar-Osorio G."/>
            <person name="Amillis S."/>
            <person name="Uchima C.A."/>
            <person name="Anderluh G."/>
            <person name="Asadollahi M."/>
            <person name="Askin M."/>
            <person name="Barry K."/>
            <person name="Battaglia E."/>
            <person name="Bayram O."/>
            <person name="Benocci T."/>
            <person name="Braus-Stromeyer S.A."/>
            <person name="Caldana C."/>
            <person name="Canovas D."/>
            <person name="Cerqueira G.C."/>
            <person name="Chen F."/>
            <person name="Chen W."/>
            <person name="Choi C."/>
            <person name="Clum A."/>
            <person name="Dos Santos R.A."/>
            <person name="Damasio A.R."/>
            <person name="Diallinas G."/>
            <person name="Emri T."/>
            <person name="Fekete E."/>
            <person name="Flipphi M."/>
            <person name="Freyberg S."/>
            <person name="Gallo A."/>
            <person name="Gournas C."/>
            <person name="Habgood R."/>
            <person name="Hainaut M."/>
            <person name="Harispe M.L."/>
            <person name="Henrissat B."/>
            <person name="Hilden K.S."/>
            <person name="Hope R."/>
            <person name="Hossain A."/>
            <person name="Karabika E."/>
            <person name="Karaffa L."/>
            <person name="Karanyi Z."/>
            <person name="Krasevec N."/>
            <person name="Kuo A."/>
            <person name="Kusch H."/>
            <person name="LaButti K."/>
            <person name="Lagendijk E.L."/>
            <person name="Lapidus A."/>
            <person name="Levasseur A."/>
            <person name="Lindquist E."/>
            <person name="Lipzen A."/>
            <person name="Logrieco A.F."/>
            <person name="MacCabe A."/>
            <person name="Maekelae M.R."/>
            <person name="Malavazi I."/>
            <person name="Melin P."/>
            <person name="Meyer V."/>
            <person name="Mielnichuk N."/>
            <person name="Miskei M."/>
            <person name="Molnar A.P."/>
            <person name="Mule G."/>
            <person name="Ngan C.Y."/>
            <person name="Orejas M."/>
            <person name="Orosz E."/>
            <person name="Ouedraogo J.P."/>
            <person name="Overkamp K.M."/>
            <person name="Park H.-S."/>
            <person name="Perrone G."/>
            <person name="Piumi F."/>
            <person name="Punt P.J."/>
            <person name="Ram A.F."/>
            <person name="Ramon A."/>
            <person name="Rauscher S."/>
            <person name="Record E."/>
            <person name="Riano-Pachon D.M."/>
            <person name="Robert V."/>
            <person name="Roehrig J."/>
            <person name="Ruller R."/>
            <person name="Salamov A."/>
            <person name="Salih N.S."/>
            <person name="Samson R.A."/>
            <person name="Sandor E."/>
            <person name="Sanguinetti M."/>
            <person name="Schuetze T."/>
            <person name="Sepcic K."/>
            <person name="Shelest E."/>
            <person name="Sherlock G."/>
            <person name="Sophianopoulou V."/>
            <person name="Squina F.M."/>
            <person name="Sun H."/>
            <person name="Susca A."/>
            <person name="Todd R.B."/>
            <person name="Tsang A."/>
            <person name="Unkles S.E."/>
            <person name="van de Wiele N."/>
            <person name="van Rossen-Uffink D."/>
            <person name="Oliveira J.V."/>
            <person name="Vesth T.C."/>
            <person name="Visser J."/>
            <person name="Yu J.-H."/>
            <person name="Zhou M."/>
            <person name="Andersen M.R."/>
            <person name="Archer D.B."/>
            <person name="Baker S.E."/>
            <person name="Benoit I."/>
            <person name="Brakhage A.A."/>
            <person name="Braus G.H."/>
            <person name="Fischer R."/>
            <person name="Frisvad J.C."/>
            <person name="Goldman G.H."/>
            <person name="Houbraken J."/>
            <person name="Oakley B."/>
            <person name="Pocsi I."/>
            <person name="Scazzocchio C."/>
            <person name="Seiboth B."/>
            <person name="vanKuyk P.A."/>
            <person name="Wortman J."/>
            <person name="Dyer P.S."/>
            <person name="Grigoriev I.V."/>
        </authorList>
    </citation>
    <scope>NUCLEOTIDE SEQUENCE [LARGE SCALE GENOMIC DNA]</scope>
    <source>
        <strain evidence="15">CBS 593.65</strain>
    </source>
</reference>
<evidence type="ECO:0000256" key="12">
    <source>
        <dbReference type="SAM" id="MobiDB-lite"/>
    </source>
</evidence>
<evidence type="ECO:0000313" key="15">
    <source>
        <dbReference type="Proteomes" id="UP000184356"/>
    </source>
</evidence>
<dbReference type="EMBL" id="KV878587">
    <property type="protein sequence ID" value="OJJ57813.1"/>
    <property type="molecule type" value="Genomic_DNA"/>
</dbReference>
<dbReference type="Pfam" id="PF26204">
    <property type="entry name" value="Med14_fung"/>
    <property type="match status" value="1"/>
</dbReference>
<keyword evidence="8 11" id="KW-0539">Nucleus</keyword>
<dbReference type="Pfam" id="PF08638">
    <property type="entry name" value="Med14"/>
    <property type="match status" value="1"/>
</dbReference>
<dbReference type="GO" id="GO:0003712">
    <property type="term" value="F:transcription coregulator activity"/>
    <property type="evidence" value="ECO:0007669"/>
    <property type="project" value="UniProtKB-UniRule"/>
</dbReference>
<organism evidence="14 15">
    <name type="scientific">Aspergillus sydowii CBS 593.65</name>
    <dbReference type="NCBI Taxonomy" id="1036612"/>
    <lineage>
        <taxon>Eukaryota</taxon>
        <taxon>Fungi</taxon>
        <taxon>Dikarya</taxon>
        <taxon>Ascomycota</taxon>
        <taxon>Pezizomycotina</taxon>
        <taxon>Eurotiomycetes</taxon>
        <taxon>Eurotiomycetidae</taxon>
        <taxon>Eurotiales</taxon>
        <taxon>Aspergillaceae</taxon>
        <taxon>Aspergillus</taxon>
        <taxon>Aspergillus subgen. Nidulantes</taxon>
    </lineage>
</organism>
<evidence type="ECO:0000256" key="10">
    <source>
        <dbReference type="ARBA" id="ARBA00032007"/>
    </source>
</evidence>
<evidence type="ECO:0000256" key="1">
    <source>
        <dbReference type="ARBA" id="ARBA00004123"/>
    </source>
</evidence>
<dbReference type="OrthoDB" id="205099at2759"/>
<feature type="region of interest" description="Disordered" evidence="12">
    <location>
        <begin position="1074"/>
        <end position="1096"/>
    </location>
</feature>
<dbReference type="GO" id="GO:0070847">
    <property type="term" value="C:core mediator complex"/>
    <property type="evidence" value="ECO:0007669"/>
    <property type="project" value="TreeGrafter"/>
</dbReference>
<dbReference type="InterPro" id="IPR055122">
    <property type="entry name" value="Med14_N"/>
</dbReference>
<dbReference type="InterPro" id="IPR013947">
    <property type="entry name" value="Mediator_Med14"/>
</dbReference>
<proteinExistence type="inferred from homology"/>
<evidence type="ECO:0000256" key="2">
    <source>
        <dbReference type="ARBA" id="ARBA00007813"/>
    </source>
</evidence>
<feature type="region of interest" description="Disordered" evidence="12">
    <location>
        <begin position="1"/>
        <end position="37"/>
    </location>
</feature>
<accession>A0A1L9TEU6</accession>
<dbReference type="AlphaFoldDB" id="A0A1L9TEU6"/>
<feature type="domain" description="Mediator complex subunit MED14 N-terminal" evidence="13">
    <location>
        <begin position="88"/>
        <end position="298"/>
    </location>
</feature>
<name>A0A1L9TEU6_9EURO</name>
<evidence type="ECO:0000256" key="11">
    <source>
        <dbReference type="RuleBase" id="RU365082"/>
    </source>
</evidence>
<sequence>MPGVVMDQNTACGRDPDLRDNVNSNQSTQMNPSHSGNAVELKNGLLHTNGFRHVDQYPDTETAESAETTTASPTAKKSPELQHITQGFLPLSKLVNRSVQQCWNDLADLVAELAGIEVPSQASNTSSMVVNGKVPGNQSAENVRKKLRALEFTQARREEFIKLLVLSQWSRQAADVSKLIDIQNYIRTQHQAYAAALQWMGDMKRDLVRAQVANPDLRTALEVLSKGEVASMPDLGYKPPKTLTPKSALGKLRKINRVISARLALHENVPLPFQNYRIHNGRVTFLVPEEFELDLSIGEEDATSQLFFVDIRFIFKPSPSVPAGRLFSELDLKLNDILQNCGLPGCYDWLHSLVLTNKINVLAKQAFSLTRGLWANVLRIELLHRTLVLQYWSSKPGAKSWLEIGIRRGLSANNGEGQHSPALGLRWIMDGREVNSEGIDFDTQNLSVEYLLQSVIALHISHILSSAFRIIGEKLLYSNGSLSLQGHLTKSEPGHCQLDVQLTASRRLRVGIEPMSGMIILAATPNTLERFDTDRNTERPIIDDIVSRVTQLRCAAAIEEIESQVKMFGFESVSHRNVKIDARKVFPANVIRFSFFWHRLWDHTCLLAATSGMDGDNWWVVQTRSADLTTANRSFGARAHANCFVCSTQVICNTLLPVQKAGHSPLADLGHCLSGFLAIYANGRFLEDLQFAKILPPLKRLKIGCALQVPDLSIEYEPTKLPQALRIALPAGFKKKAFLKNTLRLTFHGIDRHRNVAIMVAYGKLSAQFQNLRDLIPKDDHSLTFQKTGSGFALRLIASPGYPVILTLLANLQKLECALSIYDLLQLKNMDTRSLSLSCISFAYGPDRDLLAQFDIGGSNPHLSTETDPAKLASRTDPLFYLRLAIKFDYSNPHRRIQGALTSNLNRPTTDAGLDTFAELLSFTLPLMRALNRLLVNAAHNERLKVHVTVRGTKAFQINYPLERCQFKITAHQHQNQPVWVLKDLSNTQNGCDENTSKYKLQKSLYNRNGLGWRGLGNGAVAKPDAVGNLLDELDKCLAAIRAEVTSKPLDSKPNPDNMVNNELQDTGLAKPTEAFTDPCEGTGNRNKQQKKVAGQKADIIMID</sequence>
<dbReference type="STRING" id="1036612.A0A1L9TEU6"/>
<dbReference type="Proteomes" id="UP000184356">
    <property type="component" value="Unassembled WGS sequence"/>
</dbReference>
<dbReference type="VEuPathDB" id="FungiDB:ASPSYDRAFT_1006960"/>
<evidence type="ECO:0000313" key="14">
    <source>
        <dbReference type="EMBL" id="OJJ57813.1"/>
    </source>
</evidence>
<feature type="compositionally biased region" description="Low complexity" evidence="12">
    <location>
        <begin position="63"/>
        <end position="76"/>
    </location>
</feature>
<comment type="subunit">
    <text evidence="3 11">Component of the Mediator complex.</text>
</comment>
<keyword evidence="15" id="KW-1185">Reference proteome</keyword>
<dbReference type="GO" id="GO:0006357">
    <property type="term" value="P:regulation of transcription by RNA polymerase II"/>
    <property type="evidence" value="ECO:0007669"/>
    <property type="project" value="InterPro"/>
</dbReference>
<dbReference type="RefSeq" id="XP_040701619.1">
    <property type="nucleotide sequence ID" value="XM_040839724.1"/>
</dbReference>
<gene>
    <name evidence="14" type="ORF">ASPSYDRAFT_1006960</name>
</gene>
<dbReference type="PANTHER" id="PTHR12809:SF2">
    <property type="entry name" value="MEDIATOR OF RNA POLYMERASE II TRANSCRIPTION SUBUNIT 14"/>
    <property type="match status" value="1"/>
</dbReference>
<dbReference type="GeneID" id="63755797"/>
<comment type="subcellular location">
    <subcellularLocation>
        <location evidence="1 11">Nucleus</location>
    </subcellularLocation>
</comment>
<keyword evidence="7 11" id="KW-0804">Transcription</keyword>
<evidence type="ECO:0000256" key="6">
    <source>
        <dbReference type="ARBA" id="ARBA00023159"/>
    </source>
</evidence>
<evidence type="ECO:0000256" key="3">
    <source>
        <dbReference type="ARBA" id="ARBA00011837"/>
    </source>
</evidence>
<evidence type="ECO:0000256" key="4">
    <source>
        <dbReference type="ARBA" id="ARBA00019619"/>
    </source>
</evidence>
<feature type="region of interest" description="Disordered" evidence="12">
    <location>
        <begin position="61"/>
        <end position="81"/>
    </location>
</feature>
<evidence type="ECO:0000256" key="5">
    <source>
        <dbReference type="ARBA" id="ARBA00023015"/>
    </source>
</evidence>
<evidence type="ECO:0000256" key="8">
    <source>
        <dbReference type="ARBA" id="ARBA00023242"/>
    </source>
</evidence>